<organism evidence="3 4">
    <name type="scientific">Bdellovibrio bacteriovorus str. Tiberius</name>
    <dbReference type="NCBI Taxonomy" id="1069642"/>
    <lineage>
        <taxon>Bacteria</taxon>
        <taxon>Pseudomonadati</taxon>
        <taxon>Bdellovibrionota</taxon>
        <taxon>Bdellovibrionia</taxon>
        <taxon>Bdellovibrionales</taxon>
        <taxon>Pseudobdellovibrionaceae</taxon>
        <taxon>Bdellovibrio</taxon>
    </lineage>
</organism>
<dbReference type="AlphaFoldDB" id="K7ZEE7"/>
<evidence type="ECO:0000313" key="4">
    <source>
        <dbReference type="Proteomes" id="UP000010074"/>
    </source>
</evidence>
<reference evidence="3 4" key="1">
    <citation type="journal article" date="2012" name="BMC Genomics">
        <title>Genome analysis of a simultaneously predatory and prey-independent, novel Bdellovibrio bacteriovorus from the River Tiber, supports in silico predictions of both ancient and recent lateral gene transfer from diverse bacteria.</title>
        <authorList>
            <person name="Hobley L."/>
            <person name="Lerner T.R."/>
            <person name="Williams L.E."/>
            <person name="Lambert C."/>
            <person name="Till R."/>
            <person name="Milner D.S."/>
            <person name="Basford S.M."/>
            <person name="Capeness M.J."/>
            <person name="Fenton A.K."/>
            <person name="Atterbury R.J."/>
            <person name="Harris M.A."/>
            <person name="Sockett R.E."/>
        </authorList>
    </citation>
    <scope>NUCLEOTIDE SEQUENCE [LARGE SCALE GENOMIC DNA]</scope>
    <source>
        <strain evidence="3 4">Tiberius</strain>
    </source>
</reference>
<protein>
    <recommendedName>
        <fullName evidence="2">Fe2OG dioxygenase domain-containing protein</fullName>
    </recommendedName>
</protein>
<evidence type="ECO:0000313" key="3">
    <source>
        <dbReference type="EMBL" id="AFY00392.1"/>
    </source>
</evidence>
<dbReference type="InterPro" id="IPR037151">
    <property type="entry name" value="AlkB-like_sf"/>
</dbReference>
<dbReference type="Pfam" id="PF13532">
    <property type="entry name" value="2OG-FeII_Oxy_2"/>
    <property type="match status" value="1"/>
</dbReference>
<dbReference type="InterPro" id="IPR005123">
    <property type="entry name" value="Oxoglu/Fe-dep_dioxygenase_dom"/>
</dbReference>
<dbReference type="HOGENOM" id="CLU_1018035_0_0_7"/>
<name>K7ZEE7_BDEBC</name>
<evidence type="ECO:0000259" key="2">
    <source>
        <dbReference type="PROSITE" id="PS51471"/>
    </source>
</evidence>
<dbReference type="InterPro" id="IPR027450">
    <property type="entry name" value="AlkB-like"/>
</dbReference>
<dbReference type="Proteomes" id="UP000010074">
    <property type="component" value="Chromosome"/>
</dbReference>
<feature type="domain" description="Fe2OG dioxygenase" evidence="2">
    <location>
        <begin position="145"/>
        <end position="265"/>
    </location>
</feature>
<dbReference type="PROSITE" id="PS51471">
    <property type="entry name" value="FE2OG_OXY"/>
    <property type="match status" value="1"/>
</dbReference>
<sequence length="303" mass="35139">MFKPKGRFPSKPAPRSASTGPKKGGNDGGEKSLPYGLIYKQNYISAREKAEIMAYLKTLYPIWEMRYSKNNPPPENQKQRPLLRPVYWLGNWQFACLNYYHPPKGIYNRCVTAEGYPPILEYLIQKIEALVHDTYAPRDIPRGWHLNTCLINYYGDQIGEDGKKNDCARVGEHKDFEPGPVASISFGERAFFQFVSSQGTESKSNAVFQQWLEDCSLQIFGGDKFKKHLFHRVQRVDRKSGDSFPLNEISNFETRRINFTFRYVPDEHITPFHRLSAEAKEDVQGYMEKLAEHSDYFKEELSK</sequence>
<dbReference type="Gene3D" id="2.60.120.590">
    <property type="entry name" value="Alpha-ketoglutarate-dependent dioxygenase AlkB-like"/>
    <property type="match status" value="1"/>
</dbReference>
<dbReference type="SUPFAM" id="SSF51197">
    <property type="entry name" value="Clavaminate synthase-like"/>
    <property type="match status" value="1"/>
</dbReference>
<dbReference type="OrthoDB" id="5379520at2"/>
<accession>K7ZEE7</accession>
<feature type="region of interest" description="Disordered" evidence="1">
    <location>
        <begin position="1"/>
        <end position="29"/>
    </location>
</feature>
<dbReference type="RefSeq" id="WP_015089868.1">
    <property type="nucleotide sequence ID" value="NC_019567.1"/>
</dbReference>
<evidence type="ECO:0000256" key="1">
    <source>
        <dbReference type="SAM" id="MobiDB-lite"/>
    </source>
</evidence>
<dbReference type="STRING" id="1069642.Bdt_0685"/>
<dbReference type="KEGG" id="bbat:Bdt_0685"/>
<dbReference type="PATRIC" id="fig|1069642.3.peg.678"/>
<gene>
    <name evidence="3" type="ORF">Bdt_0685</name>
</gene>
<dbReference type="EMBL" id="CP002930">
    <property type="protein sequence ID" value="AFY00392.1"/>
    <property type="molecule type" value="Genomic_DNA"/>
</dbReference>
<proteinExistence type="predicted"/>